<feature type="region of interest" description="Disordered" evidence="1">
    <location>
        <begin position="1"/>
        <end position="105"/>
    </location>
</feature>
<dbReference type="PANTHER" id="PTHR37848:SF1">
    <property type="entry name" value="SUN DOMAIN-CONTAINING PROTEIN"/>
    <property type="match status" value="1"/>
</dbReference>
<dbReference type="OrthoDB" id="203796at2759"/>
<gene>
    <name evidence="3" type="ORF">SODALDRAFT_350252</name>
</gene>
<keyword evidence="2" id="KW-1133">Transmembrane helix</keyword>
<feature type="compositionally biased region" description="Low complexity" evidence="1">
    <location>
        <begin position="226"/>
        <end position="255"/>
    </location>
</feature>
<sequence>MSDAFNPKGSSPTVKPKKGDDDQYDTSASGSTPVPGLRLGETSDALSLHTTGLPPHRPGGLYDEFPAELEADDLPPLYTDDPDAAAPAPLLPPGGGGGSSSLLGRHAGYLLSPSHRDKSTGHECYMDRRLDTDPAFLQKHIEMCALTPPRPFVQVRGTHTETVRKGDKTEKREHVDFDVRVELTPFLYSDINTRASWRELRTADNFEKVRRGTVFAVRAPGFGGRSSSSSSSSTTRPGVDPATTTTTPASEEAGPPGLAEWCHRYCASHAGLKTFLLRRTVAGFDEEAVAAKLEALVRNTGYRGRTTVRFPVEDAAVEVFNQCRTNRWRLLAWLRWLTYLTLLFVFTWPWLFFRTKRFEVAVAEWHFSRFVFVPAGNGSGRREFVSVSEEQWYNMWARAIWKAVLGRRQGTLDQQDLIAAQAAQGLSFDEAAAGGGMAGTVGGFHFGWGGDN</sequence>
<dbReference type="PANTHER" id="PTHR37848">
    <property type="entry name" value="EXPRESSED PROTEIN"/>
    <property type="match status" value="1"/>
</dbReference>
<feature type="region of interest" description="Disordered" evidence="1">
    <location>
        <begin position="220"/>
        <end position="255"/>
    </location>
</feature>
<keyword evidence="2" id="KW-0812">Transmembrane</keyword>
<dbReference type="AlphaFoldDB" id="A0A3N2PX44"/>
<keyword evidence="2" id="KW-0472">Membrane</keyword>
<feature type="transmembrane region" description="Helical" evidence="2">
    <location>
        <begin position="333"/>
        <end position="353"/>
    </location>
</feature>
<dbReference type="GeneID" id="39581942"/>
<name>A0A3N2PX44_SODAK</name>
<dbReference type="EMBL" id="ML119054">
    <property type="protein sequence ID" value="ROT38986.1"/>
    <property type="molecule type" value="Genomic_DNA"/>
</dbReference>
<evidence type="ECO:0000256" key="1">
    <source>
        <dbReference type="SAM" id="MobiDB-lite"/>
    </source>
</evidence>
<reference evidence="3 4" key="1">
    <citation type="journal article" date="2018" name="Mol. Ecol.">
        <title>The obligate alkalophilic soda-lake fungus Sodiomyces alkalinus has shifted to a protein diet.</title>
        <authorList>
            <person name="Grum-Grzhimaylo A.A."/>
            <person name="Falkoski D.L."/>
            <person name="van den Heuvel J."/>
            <person name="Valero-Jimenez C.A."/>
            <person name="Min B."/>
            <person name="Choi I.G."/>
            <person name="Lipzen A."/>
            <person name="Daum C.G."/>
            <person name="Aanen D.K."/>
            <person name="Tsang A."/>
            <person name="Henrissat B."/>
            <person name="Bilanenko E.N."/>
            <person name="de Vries R.P."/>
            <person name="van Kan J.A.L."/>
            <person name="Grigoriev I.V."/>
            <person name="Debets A.J.M."/>
        </authorList>
    </citation>
    <scope>NUCLEOTIDE SEQUENCE [LARGE SCALE GENOMIC DNA]</scope>
    <source>
        <strain evidence="3 4">F11</strain>
    </source>
</reference>
<dbReference type="Proteomes" id="UP000272025">
    <property type="component" value="Unassembled WGS sequence"/>
</dbReference>
<organism evidence="3 4">
    <name type="scientific">Sodiomyces alkalinus (strain CBS 110278 / VKM F-3762 / F11)</name>
    <name type="common">Alkaliphilic filamentous fungus</name>
    <dbReference type="NCBI Taxonomy" id="1314773"/>
    <lineage>
        <taxon>Eukaryota</taxon>
        <taxon>Fungi</taxon>
        <taxon>Dikarya</taxon>
        <taxon>Ascomycota</taxon>
        <taxon>Pezizomycotina</taxon>
        <taxon>Sordariomycetes</taxon>
        <taxon>Hypocreomycetidae</taxon>
        <taxon>Glomerellales</taxon>
        <taxon>Plectosphaerellaceae</taxon>
        <taxon>Sodiomyces</taxon>
    </lineage>
</organism>
<feature type="compositionally biased region" description="Low complexity" evidence="1">
    <location>
        <begin position="74"/>
        <end position="88"/>
    </location>
</feature>
<protein>
    <submittedName>
        <fullName evidence="3">Uncharacterized protein</fullName>
    </submittedName>
</protein>
<evidence type="ECO:0000256" key="2">
    <source>
        <dbReference type="SAM" id="Phobius"/>
    </source>
</evidence>
<accession>A0A3N2PX44</accession>
<dbReference type="RefSeq" id="XP_028466792.1">
    <property type="nucleotide sequence ID" value="XM_028613464.1"/>
</dbReference>
<evidence type="ECO:0000313" key="3">
    <source>
        <dbReference type="EMBL" id="ROT38986.1"/>
    </source>
</evidence>
<keyword evidence="4" id="KW-1185">Reference proteome</keyword>
<proteinExistence type="predicted"/>
<evidence type="ECO:0000313" key="4">
    <source>
        <dbReference type="Proteomes" id="UP000272025"/>
    </source>
</evidence>